<dbReference type="Proteomes" id="UP001179952">
    <property type="component" value="Unassembled WGS sequence"/>
</dbReference>
<name>A0AAV9AV79_ACOGR</name>
<comment type="caution">
    <text evidence="2">The sequence shown here is derived from an EMBL/GenBank/DDBJ whole genome shotgun (WGS) entry which is preliminary data.</text>
</comment>
<evidence type="ECO:0000259" key="1">
    <source>
        <dbReference type="Pfam" id="PF12776"/>
    </source>
</evidence>
<protein>
    <recommendedName>
        <fullName evidence="1">Myb/SANT-like domain-containing protein</fullName>
    </recommendedName>
</protein>
<dbReference type="Pfam" id="PF12776">
    <property type="entry name" value="Myb_DNA-bind_3"/>
    <property type="match status" value="1"/>
</dbReference>
<keyword evidence="3" id="KW-1185">Reference proteome</keyword>
<sequence length="219" mass="25666">MELSKVKAVWDSDKHATFVGICLKQVQACNKPCQTLNKLGYMNLEKEFYEQTGLRYHQSQFKNHWDITKRNWQTWKTLKKETGARFCNAKKTYTQTPEWWAASGKRFPGGEKFAHYPLEHEDELDVLFGLEAHINRVCNLIALRTELLTKRFARENVPTIASVLALLNDTHGIPQDCDEWFFAVSLLRNEVNRQMFVALKNPERRACWIKRKYELALGK</sequence>
<dbReference type="AlphaFoldDB" id="A0AAV9AV79"/>
<organism evidence="2 3">
    <name type="scientific">Acorus gramineus</name>
    <name type="common">Dwarf sweet flag</name>
    <dbReference type="NCBI Taxonomy" id="55184"/>
    <lineage>
        <taxon>Eukaryota</taxon>
        <taxon>Viridiplantae</taxon>
        <taxon>Streptophyta</taxon>
        <taxon>Embryophyta</taxon>
        <taxon>Tracheophyta</taxon>
        <taxon>Spermatophyta</taxon>
        <taxon>Magnoliopsida</taxon>
        <taxon>Liliopsida</taxon>
        <taxon>Acoraceae</taxon>
        <taxon>Acorus</taxon>
    </lineage>
</organism>
<feature type="domain" description="Myb/SANT-like" evidence="1">
    <location>
        <begin position="10"/>
        <end position="102"/>
    </location>
</feature>
<proteinExistence type="predicted"/>
<reference evidence="2" key="1">
    <citation type="journal article" date="2023" name="Nat. Commun.">
        <title>Diploid and tetraploid genomes of Acorus and the evolution of monocots.</title>
        <authorList>
            <person name="Ma L."/>
            <person name="Liu K.W."/>
            <person name="Li Z."/>
            <person name="Hsiao Y.Y."/>
            <person name="Qi Y."/>
            <person name="Fu T."/>
            <person name="Tang G.D."/>
            <person name="Zhang D."/>
            <person name="Sun W.H."/>
            <person name="Liu D.K."/>
            <person name="Li Y."/>
            <person name="Chen G.Z."/>
            <person name="Liu X.D."/>
            <person name="Liao X.Y."/>
            <person name="Jiang Y.T."/>
            <person name="Yu X."/>
            <person name="Hao Y."/>
            <person name="Huang J."/>
            <person name="Zhao X.W."/>
            <person name="Ke S."/>
            <person name="Chen Y.Y."/>
            <person name="Wu W.L."/>
            <person name="Hsu J.L."/>
            <person name="Lin Y.F."/>
            <person name="Huang M.D."/>
            <person name="Li C.Y."/>
            <person name="Huang L."/>
            <person name="Wang Z.W."/>
            <person name="Zhao X."/>
            <person name="Zhong W.Y."/>
            <person name="Peng D.H."/>
            <person name="Ahmad S."/>
            <person name="Lan S."/>
            <person name="Zhang J.S."/>
            <person name="Tsai W.C."/>
            <person name="Van de Peer Y."/>
            <person name="Liu Z.J."/>
        </authorList>
    </citation>
    <scope>NUCLEOTIDE SEQUENCE</scope>
    <source>
        <strain evidence="2">SCP</strain>
    </source>
</reference>
<evidence type="ECO:0000313" key="2">
    <source>
        <dbReference type="EMBL" id="KAK1268201.1"/>
    </source>
</evidence>
<dbReference type="InterPro" id="IPR024752">
    <property type="entry name" value="Myb/SANT-like_dom"/>
</dbReference>
<accession>A0AAV9AV79</accession>
<dbReference type="PANTHER" id="PTHR47851:SF1">
    <property type="entry name" value="OS06G0588700 PROTEIN"/>
    <property type="match status" value="1"/>
</dbReference>
<reference evidence="2" key="2">
    <citation type="submission" date="2023-06" db="EMBL/GenBank/DDBJ databases">
        <authorList>
            <person name="Ma L."/>
            <person name="Liu K.-W."/>
            <person name="Li Z."/>
            <person name="Hsiao Y.-Y."/>
            <person name="Qi Y."/>
            <person name="Fu T."/>
            <person name="Tang G."/>
            <person name="Zhang D."/>
            <person name="Sun W.-H."/>
            <person name="Liu D.-K."/>
            <person name="Li Y."/>
            <person name="Chen G.-Z."/>
            <person name="Liu X.-D."/>
            <person name="Liao X.-Y."/>
            <person name="Jiang Y.-T."/>
            <person name="Yu X."/>
            <person name="Hao Y."/>
            <person name="Huang J."/>
            <person name="Zhao X.-W."/>
            <person name="Ke S."/>
            <person name="Chen Y.-Y."/>
            <person name="Wu W.-L."/>
            <person name="Hsu J.-L."/>
            <person name="Lin Y.-F."/>
            <person name="Huang M.-D."/>
            <person name="Li C.-Y."/>
            <person name="Huang L."/>
            <person name="Wang Z.-W."/>
            <person name="Zhao X."/>
            <person name="Zhong W.-Y."/>
            <person name="Peng D.-H."/>
            <person name="Ahmad S."/>
            <person name="Lan S."/>
            <person name="Zhang J.-S."/>
            <person name="Tsai W.-C."/>
            <person name="Van De Peer Y."/>
            <person name="Liu Z.-J."/>
        </authorList>
    </citation>
    <scope>NUCLEOTIDE SEQUENCE</scope>
    <source>
        <strain evidence="2">SCP</strain>
        <tissue evidence="2">Leaves</tissue>
    </source>
</reference>
<dbReference type="PANTHER" id="PTHR47851">
    <property type="entry name" value="OS06G0588700 PROTEIN-RELATED"/>
    <property type="match status" value="1"/>
</dbReference>
<dbReference type="EMBL" id="JAUJYN010000006">
    <property type="protein sequence ID" value="KAK1268201.1"/>
    <property type="molecule type" value="Genomic_DNA"/>
</dbReference>
<evidence type="ECO:0000313" key="3">
    <source>
        <dbReference type="Proteomes" id="UP001179952"/>
    </source>
</evidence>
<gene>
    <name evidence="2" type="ORF">QJS04_geneDACA005213</name>
</gene>